<comment type="caution">
    <text evidence="1">The sequence shown here is derived from an EMBL/GenBank/DDBJ whole genome shotgun (WGS) entry which is preliminary data.</text>
</comment>
<protein>
    <submittedName>
        <fullName evidence="1">Uncharacterized protein</fullName>
    </submittedName>
</protein>
<dbReference type="AlphaFoldDB" id="A0AAW1FJD4"/>
<sequence>MNAEEERPDGGPTELRRSPVDKLYRRRSLFRAEGPAIKSNAAAIKRHYCCEPVSHSVHPLERIAHSECDQPFPRRALTSSAITKRW</sequence>
<evidence type="ECO:0000313" key="1">
    <source>
        <dbReference type="EMBL" id="KAK9534685.1"/>
    </source>
</evidence>
<gene>
    <name evidence="1" type="ORF">VZT92_007115</name>
</gene>
<evidence type="ECO:0000313" key="2">
    <source>
        <dbReference type="Proteomes" id="UP001488805"/>
    </source>
</evidence>
<dbReference type="Proteomes" id="UP001488805">
    <property type="component" value="Unassembled WGS sequence"/>
</dbReference>
<accession>A0AAW1FJD4</accession>
<name>A0AAW1FJD4_ZOAVI</name>
<reference evidence="1 2" key="1">
    <citation type="journal article" date="2024" name="Genome Biol. Evol.">
        <title>Chromosome-level genome assembly of the viviparous eelpout Zoarces viviparus.</title>
        <authorList>
            <person name="Fuhrmann N."/>
            <person name="Brasseur M.V."/>
            <person name="Bakowski C.E."/>
            <person name="Podsiadlowski L."/>
            <person name="Prost S."/>
            <person name="Krehenwinkel H."/>
            <person name="Mayer C."/>
        </authorList>
    </citation>
    <scope>NUCLEOTIDE SEQUENCE [LARGE SCALE GENOMIC DNA]</scope>
    <source>
        <strain evidence="1">NO-MEL_2022_Ind0_liver</strain>
    </source>
</reference>
<keyword evidence="2" id="KW-1185">Reference proteome</keyword>
<organism evidence="1 2">
    <name type="scientific">Zoarces viviparus</name>
    <name type="common">Viviparous eelpout</name>
    <name type="synonym">Blennius viviparus</name>
    <dbReference type="NCBI Taxonomy" id="48416"/>
    <lineage>
        <taxon>Eukaryota</taxon>
        <taxon>Metazoa</taxon>
        <taxon>Chordata</taxon>
        <taxon>Craniata</taxon>
        <taxon>Vertebrata</taxon>
        <taxon>Euteleostomi</taxon>
        <taxon>Actinopterygii</taxon>
        <taxon>Neopterygii</taxon>
        <taxon>Teleostei</taxon>
        <taxon>Neoteleostei</taxon>
        <taxon>Acanthomorphata</taxon>
        <taxon>Eupercaria</taxon>
        <taxon>Perciformes</taxon>
        <taxon>Cottioidei</taxon>
        <taxon>Zoarcales</taxon>
        <taxon>Zoarcidae</taxon>
        <taxon>Zoarcinae</taxon>
        <taxon>Zoarces</taxon>
    </lineage>
</organism>
<dbReference type="EMBL" id="JBCEZU010000056">
    <property type="protein sequence ID" value="KAK9534685.1"/>
    <property type="molecule type" value="Genomic_DNA"/>
</dbReference>
<proteinExistence type="predicted"/>